<evidence type="ECO:0000313" key="2">
    <source>
        <dbReference type="Proteomes" id="UP000242520"/>
    </source>
</evidence>
<dbReference type="PRINTS" id="PR00950">
    <property type="entry name" value="TYPE3IMSPROT"/>
</dbReference>
<reference evidence="2" key="1">
    <citation type="submission" date="2016-11" db="EMBL/GenBank/DDBJ databases">
        <authorList>
            <person name="Varghese N."/>
            <person name="Submissions S."/>
        </authorList>
    </citation>
    <scope>NUCLEOTIDE SEQUENCE [LARGE SCALE GENOMIC DNA]</scope>
    <source>
        <strain evidence="2">DSM 15285</strain>
    </source>
</reference>
<dbReference type="InterPro" id="IPR006135">
    <property type="entry name" value="T3SS_substrate_exporter"/>
</dbReference>
<dbReference type="Proteomes" id="UP000242520">
    <property type="component" value="Unassembled WGS sequence"/>
</dbReference>
<dbReference type="InterPro" id="IPR029025">
    <property type="entry name" value="T3SS_substrate_exporter_C"/>
</dbReference>
<dbReference type="STRING" id="1123350.SAMN02744040_00714"/>
<dbReference type="GO" id="GO:0009306">
    <property type="term" value="P:protein secretion"/>
    <property type="evidence" value="ECO:0007669"/>
    <property type="project" value="InterPro"/>
</dbReference>
<sequence>MIYGCDFMELKKGIKIATALKYNIDEYNAPKLIGKGKGKVAENIIQKAKENKIPIYEDEKLARQLESLEIGDEIPPELYEAIAQILVFIADIDSKKGH</sequence>
<keyword evidence="2" id="KW-1185">Reference proteome</keyword>
<proteinExistence type="predicted"/>
<dbReference type="EMBL" id="FQXH01000007">
    <property type="protein sequence ID" value="SHH07406.1"/>
    <property type="molecule type" value="Genomic_DNA"/>
</dbReference>
<organism evidence="1 2">
    <name type="scientific">Tepidibacter thalassicus DSM 15285</name>
    <dbReference type="NCBI Taxonomy" id="1123350"/>
    <lineage>
        <taxon>Bacteria</taxon>
        <taxon>Bacillati</taxon>
        <taxon>Bacillota</taxon>
        <taxon>Clostridia</taxon>
        <taxon>Peptostreptococcales</taxon>
        <taxon>Peptostreptococcaceae</taxon>
        <taxon>Tepidibacter</taxon>
    </lineage>
</organism>
<gene>
    <name evidence="1" type="ORF">SAMN02744040_00714</name>
</gene>
<name>A0A1M5Q0H2_9FIRM</name>
<dbReference type="PANTHER" id="PTHR30531:SF12">
    <property type="entry name" value="FLAGELLAR BIOSYNTHETIC PROTEIN FLHB"/>
    <property type="match status" value="1"/>
</dbReference>
<accession>A0A1M5Q0H2</accession>
<dbReference type="GO" id="GO:0005886">
    <property type="term" value="C:plasma membrane"/>
    <property type="evidence" value="ECO:0007669"/>
    <property type="project" value="TreeGrafter"/>
</dbReference>
<keyword evidence="1" id="KW-0969">Cilium</keyword>
<protein>
    <submittedName>
        <fullName evidence="1">Flagellar biosynthesis protein</fullName>
    </submittedName>
</protein>
<keyword evidence="1" id="KW-0282">Flagellum</keyword>
<dbReference type="Pfam" id="PF01312">
    <property type="entry name" value="Bac_export_2"/>
    <property type="match status" value="1"/>
</dbReference>
<dbReference type="PANTHER" id="PTHR30531">
    <property type="entry name" value="FLAGELLAR BIOSYNTHETIC PROTEIN FLHB"/>
    <property type="match status" value="1"/>
</dbReference>
<evidence type="ECO:0000313" key="1">
    <source>
        <dbReference type="EMBL" id="SHH07406.1"/>
    </source>
</evidence>
<dbReference type="SUPFAM" id="SSF160544">
    <property type="entry name" value="EscU C-terminal domain-like"/>
    <property type="match status" value="1"/>
</dbReference>
<dbReference type="Gene3D" id="3.40.1690.10">
    <property type="entry name" value="secretion proteins EscU"/>
    <property type="match status" value="1"/>
</dbReference>
<dbReference type="AlphaFoldDB" id="A0A1M5Q0H2"/>
<keyword evidence="1" id="KW-0966">Cell projection</keyword>